<comment type="caution">
    <text evidence="14">The sequence shown here is derived from an EMBL/GenBank/DDBJ whole genome shotgun (WGS) entry which is preliminary data.</text>
</comment>
<dbReference type="InterPro" id="IPR032979">
    <property type="entry name" value="ENGase"/>
</dbReference>
<dbReference type="Pfam" id="PF25529">
    <property type="entry name" value="Ig_ENGASE1_C"/>
    <property type="match status" value="1"/>
</dbReference>
<evidence type="ECO:0000256" key="3">
    <source>
        <dbReference type="ARBA" id="ARBA00012566"/>
    </source>
</evidence>
<evidence type="ECO:0000256" key="6">
    <source>
        <dbReference type="ARBA" id="ARBA00022737"/>
    </source>
</evidence>
<dbReference type="Pfam" id="PF23598">
    <property type="entry name" value="LRR_14"/>
    <property type="match status" value="2"/>
</dbReference>
<evidence type="ECO:0000256" key="5">
    <source>
        <dbReference type="ARBA" id="ARBA00022614"/>
    </source>
</evidence>
<keyword evidence="15" id="KW-1185">Reference proteome</keyword>
<keyword evidence="5" id="KW-0433">Leucine-rich repeat</keyword>
<dbReference type="InterPro" id="IPR055414">
    <property type="entry name" value="LRR_R13L4/SHOC2-like"/>
</dbReference>
<evidence type="ECO:0000256" key="9">
    <source>
        <dbReference type="ARBA" id="ARBA00034414"/>
    </source>
</evidence>
<keyword evidence="6" id="KW-0677">Repeat</keyword>
<evidence type="ECO:0000256" key="2">
    <source>
        <dbReference type="ARBA" id="ARBA00007849"/>
    </source>
</evidence>
<dbReference type="Gene3D" id="3.80.10.10">
    <property type="entry name" value="Ribonuclease Inhibitor"/>
    <property type="match status" value="2"/>
</dbReference>
<feature type="domain" description="Disease resistance R13L4/SHOC-2-like LRR" evidence="12">
    <location>
        <begin position="910"/>
        <end position="1170"/>
    </location>
</feature>
<feature type="compositionally biased region" description="Basic and acidic residues" evidence="10">
    <location>
        <begin position="1238"/>
        <end position="1249"/>
    </location>
</feature>
<evidence type="ECO:0000256" key="1">
    <source>
        <dbReference type="ARBA" id="ARBA00004514"/>
    </source>
</evidence>
<accession>A0ABQ8EQF1</accession>
<feature type="domain" description="Cytosolic endo-beta-N-acetylglucosaminidase TIM barrel" evidence="11">
    <location>
        <begin position="117"/>
        <end position="353"/>
    </location>
</feature>
<sequence>MRELLRAYFSRRTLVSLYNLFFSLSRTLLTSFPLSVIMPKSNDGDAAAESESVPLLDLSKPSSPISFPIKSLQDLKSRSYFDSFHFQFNRSTVPLRRNLPDHRPRVLVCHDMKGGYVDDKWVQGCENDAGYAIWHWYLMDVFVYFSHSLVTIPPPCWTNTAHRHGVKVLGTFITEWDEGKATCNEMLGTKESAQMYAERLAELATSLGFDGWLINIENEIDEEHIPNMKEFVSHLTKVLHLSTPGALVIWYDSLTVHGDLEWQDHLNEKNKPFFDLCDGIFMNYTWKESYPKLSAEVAGDRKCDVYMGIDVFGRGSFGGGQWTVNTALDLLKRNNVSAAIFAPGWPLLEFKEENTEIIQVTVDTRDASYNGGGNIVFKGRLEGDLYFTARLFKPLLHLSSSPITVSYSVKSDETSKLGLLLCFSSASHETKSILVAPQEPIPRLDHMFLKCLVTSEQTVSEWTVYEASLVMDGHTLTEISAFCYRTENSTKTSEYVALLGHISIKEHAQLQQNLVSLPPASSWVIEAHNLELVLGKSGSRILKVKLEWRQTQLEDSVLPVYNVYAENVKSTDVLRSRKVLEKPRSERVFLGISHVPAYYVSELVVDSDVKGVSFVVQPCGEDGSWSKLDDSPNLLVDLEGLSYEDVSAVPTTHLCRPDQRDALLQFKNEFEIPSSIGNLSYLTFLDLSFNSFSGEIPSWIGNLSHLTYLNLELNQISGKIPSSIGNLYNLTYLYLSGNNIVGEIPSFFGNLNQLTTLGVAVNRLNGSFPIALLNLTKLSYLGLYYNQFTGTIPHNITSLSKLTYFVASNNAFTGTLPSSLFTIPSMESVILHDNQLNGILEFGNISSPPQLRKLDVGNNNLRGPIPAAISKFTNLVRLDLSHYKTQAPVDFNIFWHLKRLEDLDLSYLNTTTTTIDLNYILSYFKRLSVLDLSGNHVSATNKSSVSGPPLLRYLELSGCGITELPEFVRNQHMEWLDISNNKIKGQVPGWLWTLPNLTYLNLSNNTFTGFEKPTTILLSRLSSLNLLASNNNFTGKIPSFICDLRSVYILDLSNNNFSGLIPPCLGNLNRSLEFLNLRQNRLHGGLPETIFESLRTLDVGHNQLTGKLPRSLIHFSSLEVLNVESNIFNDTFPFWLHSLPELKILVLRSNAFHGPILQTSFPKLQIIDISHNHFNGSLSSDYFVKWSAMLSLGKNYDQWDDKYMGGLVPGGTQFQRLDCTSFEDNPGLFGPSLDEDCRDIHKPTPHETPESEEEEEEEVLSWIAASGSSTLLPETSAESAAAQLIKEVFYKLPAESER</sequence>
<dbReference type="InterPro" id="IPR003591">
    <property type="entry name" value="Leu-rich_rpt_typical-subtyp"/>
</dbReference>
<dbReference type="SMART" id="SM00369">
    <property type="entry name" value="LRR_TYP"/>
    <property type="match status" value="6"/>
</dbReference>
<dbReference type="CDD" id="cd06547">
    <property type="entry name" value="GH85_ENGase"/>
    <property type="match status" value="1"/>
</dbReference>
<dbReference type="PANTHER" id="PTHR13246">
    <property type="entry name" value="ENDO BETA N-ACETYLGLUCOSAMINIDASE"/>
    <property type="match status" value="1"/>
</dbReference>
<dbReference type="SUPFAM" id="SSF52058">
    <property type="entry name" value="L domain-like"/>
    <property type="match status" value="1"/>
</dbReference>
<feature type="region of interest" description="Disordered" evidence="10">
    <location>
        <begin position="1233"/>
        <end position="1259"/>
    </location>
</feature>
<keyword evidence="4" id="KW-0963">Cytoplasm</keyword>
<evidence type="ECO:0000313" key="14">
    <source>
        <dbReference type="EMBL" id="KAH0943922.1"/>
    </source>
</evidence>
<dbReference type="SUPFAM" id="SSF52047">
    <property type="entry name" value="RNI-like"/>
    <property type="match status" value="1"/>
</dbReference>
<dbReference type="PROSITE" id="PS51450">
    <property type="entry name" value="LRR"/>
    <property type="match status" value="1"/>
</dbReference>
<keyword evidence="7" id="KW-0378">Hydrolase</keyword>
<dbReference type="EC" id="3.2.1.96" evidence="3"/>
<comment type="catalytic activity">
    <reaction evidence="9">
        <text>an N(4)-(oligosaccharide-(1-&gt;3)-[oligosaccharide-(1-&gt;6)]-beta-D-Man-(1-&gt;4)-beta-D-GlcNAc-(1-&gt;4)-alpha-D-GlcNAc)-L-asparaginyl-[protein] + H2O = an oligosaccharide-(1-&gt;3)-[oligosaccharide-(1-&gt;6)]-beta-D-Man-(1-&gt;4)-D-GlcNAc + N(4)-(N-acetyl-beta-D-glucosaminyl)-L-asparaginyl-[protein]</text>
        <dbReference type="Rhea" id="RHEA:73067"/>
        <dbReference type="Rhea" id="RHEA-COMP:12603"/>
        <dbReference type="Rhea" id="RHEA-COMP:18176"/>
        <dbReference type="ChEBI" id="CHEBI:15377"/>
        <dbReference type="ChEBI" id="CHEBI:132248"/>
        <dbReference type="ChEBI" id="CHEBI:192714"/>
        <dbReference type="ChEBI" id="CHEBI:192715"/>
        <dbReference type="EC" id="3.2.1.96"/>
    </reaction>
</comment>
<dbReference type="InterPro" id="IPR057882">
    <property type="entry name" value="ENGase_C"/>
</dbReference>
<dbReference type="InterPro" id="IPR001611">
    <property type="entry name" value="Leu-rich_rpt"/>
</dbReference>
<reference evidence="14 15" key="1">
    <citation type="submission" date="2021-05" db="EMBL/GenBank/DDBJ databases">
        <title>Genome Assembly of Synthetic Allotetraploid Brassica napus Reveals Homoeologous Exchanges between Subgenomes.</title>
        <authorList>
            <person name="Davis J.T."/>
        </authorList>
    </citation>
    <scope>NUCLEOTIDE SEQUENCE [LARGE SCALE GENOMIC DNA]</scope>
    <source>
        <strain evidence="15">cv. Da-Ae</strain>
        <tissue evidence="14">Seedling</tissue>
    </source>
</reference>
<dbReference type="Proteomes" id="UP000824890">
    <property type="component" value="Unassembled WGS sequence"/>
</dbReference>
<dbReference type="InterPro" id="IPR005201">
    <property type="entry name" value="TIM_ENGase"/>
</dbReference>
<evidence type="ECO:0000259" key="11">
    <source>
        <dbReference type="Pfam" id="PF03644"/>
    </source>
</evidence>
<dbReference type="Gene3D" id="3.20.20.80">
    <property type="entry name" value="Glycosidases"/>
    <property type="match status" value="1"/>
</dbReference>
<gene>
    <name evidence="14" type="ORF">HID58_003559</name>
</gene>
<feature type="compositionally biased region" description="Acidic residues" evidence="10">
    <location>
        <begin position="1250"/>
        <end position="1259"/>
    </location>
</feature>
<proteinExistence type="inferred from homology"/>
<feature type="domain" description="Cytosolic endo-beta-N-acetylglucosaminidase C-terminal" evidence="13">
    <location>
        <begin position="516"/>
        <end position="638"/>
    </location>
</feature>
<evidence type="ECO:0000313" key="15">
    <source>
        <dbReference type="Proteomes" id="UP000824890"/>
    </source>
</evidence>
<evidence type="ECO:0000256" key="4">
    <source>
        <dbReference type="ARBA" id="ARBA00022490"/>
    </source>
</evidence>
<name>A0ABQ8EQF1_BRANA</name>
<protein>
    <recommendedName>
        <fullName evidence="3">mannosyl-glycoprotein endo-beta-N-acetylglucosaminidase</fullName>
        <ecNumber evidence="3">3.2.1.96</ecNumber>
    </recommendedName>
</protein>
<keyword evidence="8" id="KW-0326">Glycosidase</keyword>
<dbReference type="SMART" id="SM00364">
    <property type="entry name" value="LRR_BAC"/>
    <property type="match status" value="4"/>
</dbReference>
<dbReference type="PANTHER" id="PTHR13246:SF6">
    <property type="entry name" value="CYTOSOLIC ENDO-BETA-N-ACETYLGLUCOSAMINIDASE 2"/>
    <property type="match status" value="1"/>
</dbReference>
<evidence type="ECO:0000259" key="13">
    <source>
        <dbReference type="Pfam" id="PF25529"/>
    </source>
</evidence>
<dbReference type="EMBL" id="JAGKQM010000001">
    <property type="protein sequence ID" value="KAH0943922.1"/>
    <property type="molecule type" value="Genomic_DNA"/>
</dbReference>
<evidence type="ECO:0000256" key="7">
    <source>
        <dbReference type="ARBA" id="ARBA00022801"/>
    </source>
</evidence>
<evidence type="ECO:0000256" key="8">
    <source>
        <dbReference type="ARBA" id="ARBA00023295"/>
    </source>
</evidence>
<organism evidence="14 15">
    <name type="scientific">Brassica napus</name>
    <name type="common">Rape</name>
    <dbReference type="NCBI Taxonomy" id="3708"/>
    <lineage>
        <taxon>Eukaryota</taxon>
        <taxon>Viridiplantae</taxon>
        <taxon>Streptophyta</taxon>
        <taxon>Embryophyta</taxon>
        <taxon>Tracheophyta</taxon>
        <taxon>Spermatophyta</taxon>
        <taxon>Magnoliopsida</taxon>
        <taxon>eudicotyledons</taxon>
        <taxon>Gunneridae</taxon>
        <taxon>Pentapetalae</taxon>
        <taxon>rosids</taxon>
        <taxon>malvids</taxon>
        <taxon>Brassicales</taxon>
        <taxon>Brassicaceae</taxon>
        <taxon>Brassiceae</taxon>
        <taxon>Brassica</taxon>
    </lineage>
</organism>
<comment type="similarity">
    <text evidence="2">Belongs to the glycosyl hydrolase 85 family.</text>
</comment>
<dbReference type="Pfam" id="PF03644">
    <property type="entry name" value="Glyco_hydro_85"/>
    <property type="match status" value="1"/>
</dbReference>
<dbReference type="InterPro" id="IPR032675">
    <property type="entry name" value="LRR_dom_sf"/>
</dbReference>
<comment type="subcellular location">
    <subcellularLocation>
        <location evidence="1">Cytoplasm</location>
        <location evidence="1">Cytosol</location>
    </subcellularLocation>
</comment>
<feature type="domain" description="Disease resistance R13L4/SHOC-2-like LRR" evidence="12">
    <location>
        <begin position="674"/>
        <end position="909"/>
    </location>
</feature>
<evidence type="ECO:0000256" key="10">
    <source>
        <dbReference type="SAM" id="MobiDB-lite"/>
    </source>
</evidence>
<evidence type="ECO:0000259" key="12">
    <source>
        <dbReference type="Pfam" id="PF23598"/>
    </source>
</evidence>